<name>A0A5J4ZJB3_9ASTE</name>
<dbReference type="OrthoDB" id="1880601at2759"/>
<evidence type="ECO:0000259" key="3">
    <source>
        <dbReference type="Pfam" id="PF13962"/>
    </source>
</evidence>
<feature type="transmembrane region" description="Helical" evidence="2">
    <location>
        <begin position="576"/>
        <end position="598"/>
    </location>
</feature>
<gene>
    <name evidence="5" type="ORF">F0562_015378</name>
</gene>
<dbReference type="PANTHER" id="PTHR24177:SF365">
    <property type="entry name" value="ANKYRIN REPEAT-CONTAINING PROTEIN NPR4-LIKE ISOFORM X1"/>
    <property type="match status" value="1"/>
</dbReference>
<dbReference type="Pfam" id="PF14244">
    <property type="entry name" value="Retrotran_gag_3"/>
    <property type="match status" value="1"/>
</dbReference>
<keyword evidence="6" id="KW-1185">Reference proteome</keyword>
<sequence>MGAPYIIVPELLTNENYGSWKIWLRNYLLGKELWDIVDGTFPKPDEVTQQAGFMDWRKKNGKALHAIQVSCGPGIFSSISEIDTAKGAWDHLAFMNRQPFSENPPQAPEPSSYPQGQNGDENTWRSVLYKAVVEGDWERTKNLLDSHPEGRSTRLSKGETILHTAVLCNHVQLVEQIVNLMSIEELEARLPYRDGATALRLATSGGVVKIAEPMVNKNRNLLCLKDNSDYLPVALAYAKGQKNMTKYLFSVIGVEELNLDRSHSGATTLTTAIMSQDYDFALEIHDRCPQLTTMPNVNRTTALETLAVMASAFPSGSQLRFWQKWIYNCINLQPTDAGNSEYSILTQVPGFKQMHHLKAKHMQVCKLLKRMSDQVSTFNLPEMSSSGLLGAVILASQFGNVEFVVEMVKSNPALLHVNATAGGIFHVAVANSQEKIWNLIYGFGAEGGEFARFVDTDLNTLLHSAGMLAPAIRFSNISGAAMQMQREMQWYKEVEMISPPLIKAAANNAGKTGRSLFTEQHKDLVKEGEKWMKDTATSCMVVTTLIATVMFAAAFTVPGGNNDQTGKPKFLQRDSFMLFIVSDAISLFSSATSVLMFLSILTSRYAEEDFLKSLPKRLIIGLATLFLSIATMMIAFGATLVILLSNRFKWTVIPVFLLASVPVTLFALLQFPLFLDMVLSTYGPSIFHKQTESFLNSILVRPKPAQYLGP</sequence>
<dbReference type="Gene3D" id="1.25.40.20">
    <property type="entry name" value="Ankyrin repeat-containing domain"/>
    <property type="match status" value="1"/>
</dbReference>
<dbReference type="EMBL" id="CM018050">
    <property type="protein sequence ID" value="KAA8517904.1"/>
    <property type="molecule type" value="Genomic_DNA"/>
</dbReference>
<feature type="transmembrane region" description="Helical" evidence="2">
    <location>
        <begin position="618"/>
        <end position="643"/>
    </location>
</feature>
<dbReference type="AlphaFoldDB" id="A0A5J4ZJB3"/>
<evidence type="ECO:0000313" key="5">
    <source>
        <dbReference type="EMBL" id="KAA8517904.1"/>
    </source>
</evidence>
<proteinExistence type="predicted"/>
<accession>A0A5J4ZJB3</accession>
<feature type="transmembrane region" description="Helical" evidence="2">
    <location>
        <begin position="535"/>
        <end position="555"/>
    </location>
</feature>
<dbReference type="InterPro" id="IPR036770">
    <property type="entry name" value="Ankyrin_rpt-contain_sf"/>
</dbReference>
<evidence type="ECO:0000259" key="4">
    <source>
        <dbReference type="Pfam" id="PF14244"/>
    </source>
</evidence>
<feature type="domain" description="Retrotransposon Copia-like N-terminal" evidence="4">
    <location>
        <begin position="6"/>
        <end position="45"/>
    </location>
</feature>
<dbReference type="InterPro" id="IPR002110">
    <property type="entry name" value="Ankyrin_rpt"/>
</dbReference>
<keyword evidence="2" id="KW-0812">Transmembrane</keyword>
<dbReference type="Proteomes" id="UP000325577">
    <property type="component" value="Linkage Group LG7"/>
</dbReference>
<dbReference type="SMART" id="SM00248">
    <property type="entry name" value="ANK"/>
    <property type="match status" value="4"/>
</dbReference>
<protein>
    <submittedName>
        <fullName evidence="5">Uncharacterized protein</fullName>
    </submittedName>
</protein>
<dbReference type="Pfam" id="PF13962">
    <property type="entry name" value="PGG"/>
    <property type="match status" value="1"/>
</dbReference>
<reference evidence="5 6" key="1">
    <citation type="submission" date="2019-09" db="EMBL/GenBank/DDBJ databases">
        <title>A chromosome-level genome assembly of the Chinese tupelo Nyssa sinensis.</title>
        <authorList>
            <person name="Yang X."/>
            <person name="Kang M."/>
            <person name="Yang Y."/>
            <person name="Xiong H."/>
            <person name="Wang M."/>
            <person name="Zhang Z."/>
            <person name="Wang Z."/>
            <person name="Wu H."/>
            <person name="Ma T."/>
            <person name="Liu J."/>
            <person name="Xi Z."/>
        </authorList>
    </citation>
    <scope>NUCLEOTIDE SEQUENCE [LARGE SCALE GENOMIC DNA]</scope>
    <source>
        <strain evidence="5">J267</strain>
        <tissue evidence="5">Leaf</tissue>
    </source>
</reference>
<keyword evidence="2" id="KW-0472">Membrane</keyword>
<evidence type="ECO:0000256" key="2">
    <source>
        <dbReference type="SAM" id="Phobius"/>
    </source>
</evidence>
<dbReference type="InterPro" id="IPR029472">
    <property type="entry name" value="Copia-like_N"/>
</dbReference>
<dbReference type="SUPFAM" id="SSF48403">
    <property type="entry name" value="Ankyrin repeat"/>
    <property type="match status" value="1"/>
</dbReference>
<feature type="transmembrane region" description="Helical" evidence="2">
    <location>
        <begin position="655"/>
        <end position="675"/>
    </location>
</feature>
<dbReference type="GO" id="GO:0016020">
    <property type="term" value="C:membrane"/>
    <property type="evidence" value="ECO:0007669"/>
    <property type="project" value="TreeGrafter"/>
</dbReference>
<evidence type="ECO:0000313" key="6">
    <source>
        <dbReference type="Proteomes" id="UP000325577"/>
    </source>
</evidence>
<evidence type="ECO:0000256" key="1">
    <source>
        <dbReference type="SAM" id="MobiDB-lite"/>
    </source>
</evidence>
<organism evidence="5 6">
    <name type="scientific">Nyssa sinensis</name>
    <dbReference type="NCBI Taxonomy" id="561372"/>
    <lineage>
        <taxon>Eukaryota</taxon>
        <taxon>Viridiplantae</taxon>
        <taxon>Streptophyta</taxon>
        <taxon>Embryophyta</taxon>
        <taxon>Tracheophyta</taxon>
        <taxon>Spermatophyta</taxon>
        <taxon>Magnoliopsida</taxon>
        <taxon>eudicotyledons</taxon>
        <taxon>Gunneridae</taxon>
        <taxon>Pentapetalae</taxon>
        <taxon>asterids</taxon>
        <taxon>Cornales</taxon>
        <taxon>Nyssaceae</taxon>
        <taxon>Nyssa</taxon>
    </lineage>
</organism>
<feature type="domain" description="PGG" evidence="3">
    <location>
        <begin position="529"/>
        <end position="642"/>
    </location>
</feature>
<dbReference type="PANTHER" id="PTHR24177">
    <property type="entry name" value="CASKIN"/>
    <property type="match status" value="1"/>
</dbReference>
<dbReference type="InterPro" id="IPR026961">
    <property type="entry name" value="PGG_dom"/>
</dbReference>
<keyword evidence="2" id="KW-1133">Transmembrane helix</keyword>
<feature type="region of interest" description="Disordered" evidence="1">
    <location>
        <begin position="98"/>
        <end position="120"/>
    </location>
</feature>